<keyword evidence="2" id="KW-0833">Ubl conjugation pathway</keyword>
<dbReference type="FunFam" id="3.10.20.90:FF:000052">
    <property type="entry name" value="Ubiquitin-like protein 5"/>
    <property type="match status" value="1"/>
</dbReference>
<gene>
    <name evidence="4" type="ORF">KASA_0K02640G</name>
</gene>
<sequence>MIEVLVNDRLGKKVRAKCLEDDLVGDLKKVLALQLGTHANKITLQKGGTTLKDHISLGDYEIHDGTNLELYYV</sequence>
<dbReference type="OrthoDB" id="3881at2759"/>
<keyword evidence="5" id="KW-1185">Reference proteome</keyword>
<evidence type="ECO:0000259" key="3">
    <source>
        <dbReference type="PROSITE" id="PS50053"/>
    </source>
</evidence>
<feature type="domain" description="Ubiquitin-like" evidence="3">
    <location>
        <begin position="2"/>
        <end position="73"/>
    </location>
</feature>
<dbReference type="Gene3D" id="3.10.20.90">
    <property type="entry name" value="Phosphatidylinositol 3-kinase Catalytic Subunit, Chain A, domain 1"/>
    <property type="match status" value="1"/>
</dbReference>
<accession>A0A1X7R807</accession>
<dbReference type="EMBL" id="FXLY01000008">
    <property type="protein sequence ID" value="SMN21589.1"/>
    <property type="molecule type" value="Genomic_DNA"/>
</dbReference>
<dbReference type="AlphaFoldDB" id="A0A1X7R807"/>
<proteinExistence type="predicted"/>
<name>A0A1X7R807_9SACH</name>
<dbReference type="PROSITE" id="PS50053">
    <property type="entry name" value="UBIQUITIN_2"/>
    <property type="match status" value="1"/>
</dbReference>
<reference evidence="4 5" key="1">
    <citation type="submission" date="2017-04" db="EMBL/GenBank/DDBJ databases">
        <authorList>
            <person name="Afonso C.L."/>
            <person name="Miller P.J."/>
            <person name="Scott M.A."/>
            <person name="Spackman E."/>
            <person name="Goraichik I."/>
            <person name="Dimitrov K.M."/>
            <person name="Suarez D.L."/>
            <person name="Swayne D.E."/>
        </authorList>
    </citation>
    <scope>NUCLEOTIDE SEQUENCE [LARGE SCALE GENOMIC DNA]</scope>
</reference>
<evidence type="ECO:0000313" key="4">
    <source>
        <dbReference type="EMBL" id="SMN21589.1"/>
    </source>
</evidence>
<evidence type="ECO:0000256" key="1">
    <source>
        <dbReference type="ARBA" id="ARBA00014108"/>
    </source>
</evidence>
<dbReference type="Pfam" id="PF00240">
    <property type="entry name" value="ubiquitin"/>
    <property type="match status" value="1"/>
</dbReference>
<dbReference type="STRING" id="1789683.A0A1X7R807"/>
<dbReference type="Proteomes" id="UP000196158">
    <property type="component" value="Unassembled WGS sequence"/>
</dbReference>
<evidence type="ECO:0000256" key="2">
    <source>
        <dbReference type="ARBA" id="ARBA00022786"/>
    </source>
</evidence>
<dbReference type="SUPFAM" id="SSF54236">
    <property type="entry name" value="Ubiquitin-like"/>
    <property type="match status" value="1"/>
</dbReference>
<dbReference type="InterPro" id="IPR000626">
    <property type="entry name" value="Ubiquitin-like_dom"/>
</dbReference>
<dbReference type="PANTHER" id="PTHR13042">
    <property type="entry name" value="UBIQUITIN-LIKE PROTEIN 5"/>
    <property type="match status" value="1"/>
</dbReference>
<dbReference type="InterPro" id="IPR029071">
    <property type="entry name" value="Ubiquitin-like_domsf"/>
</dbReference>
<evidence type="ECO:0000313" key="5">
    <source>
        <dbReference type="Proteomes" id="UP000196158"/>
    </source>
</evidence>
<dbReference type="CDD" id="cd01791">
    <property type="entry name" value="Ubl_UBL5"/>
    <property type="match status" value="1"/>
</dbReference>
<protein>
    <recommendedName>
        <fullName evidence="1">Ubiquitin-like modifier HUB1</fullName>
    </recommendedName>
</protein>
<dbReference type="InterPro" id="IPR039732">
    <property type="entry name" value="Hub1/Ubl5"/>
</dbReference>
<organism evidence="4 5">
    <name type="scientific">Maudiozyma saulgeensis</name>
    <dbReference type="NCBI Taxonomy" id="1789683"/>
    <lineage>
        <taxon>Eukaryota</taxon>
        <taxon>Fungi</taxon>
        <taxon>Dikarya</taxon>
        <taxon>Ascomycota</taxon>
        <taxon>Saccharomycotina</taxon>
        <taxon>Saccharomycetes</taxon>
        <taxon>Saccharomycetales</taxon>
        <taxon>Saccharomycetaceae</taxon>
        <taxon>Maudiozyma</taxon>
    </lineage>
</organism>